<feature type="region of interest" description="Disordered" evidence="1">
    <location>
        <begin position="269"/>
        <end position="298"/>
    </location>
</feature>
<feature type="compositionally biased region" description="Low complexity" evidence="1">
    <location>
        <begin position="66"/>
        <end position="80"/>
    </location>
</feature>
<protein>
    <submittedName>
        <fullName evidence="2">Uncharacterized protein</fullName>
    </submittedName>
</protein>
<dbReference type="AlphaFoldDB" id="A0AAN6N441"/>
<dbReference type="EMBL" id="MU853834">
    <property type="protein sequence ID" value="KAK3938231.1"/>
    <property type="molecule type" value="Genomic_DNA"/>
</dbReference>
<name>A0AAN6N441_9PEZI</name>
<evidence type="ECO:0000313" key="3">
    <source>
        <dbReference type="Proteomes" id="UP001303473"/>
    </source>
</evidence>
<feature type="compositionally biased region" description="Basic and acidic residues" evidence="1">
    <location>
        <begin position="30"/>
        <end position="47"/>
    </location>
</feature>
<gene>
    <name evidence="2" type="ORF">QBC46DRAFT_265828</name>
</gene>
<dbReference type="InterPro" id="IPR022190">
    <property type="entry name" value="DUF3716"/>
</dbReference>
<feature type="compositionally biased region" description="Basic and acidic residues" evidence="1">
    <location>
        <begin position="270"/>
        <end position="289"/>
    </location>
</feature>
<dbReference type="Proteomes" id="UP001303473">
    <property type="component" value="Unassembled WGS sequence"/>
</dbReference>
<sequence>MEVSRSSSSARLPTNTSRSTVQPTPGSDARILKRREAPHTPQDRLAERAVGGLDGAEDDGEWELLTSSGSSSVSASSTSTNGDDVGEARGNSDTTAAPDLDTLLGVPPEWPAGNWQPLWDYMQPHLIRHKGSHVPHRQYVRELITLPRIRDLQFNLARMGSHPYVDSHPRDVSALIIQLTGDVAAKPCTRCEDGKGPFWGCVMLSAKARVQPLKSIFSCANCYYHSNGTYCSNRSLGAKRAEQVEVERMAIIKAHPSLSWGFSTPVAAAHETEKSRSAESDAGAAEKKTSAAQSPVPSSHWGYATGVSADAIRRQKENWDYIQPYLTHNKVAPTLGYVQELLTQRRLRDLELNPARPPNQPYDEKTARDVAAMIIQITGEQMPSVVASCTRCKQGKGPFATCVVIDRRAHPDARSRYIACANCIYHGKQTFCTHKTWRRGSSRTSSALPGDGADDDDDNDEHRNWEDQDVTMTDFGESRLRQQPASSTCTIIPTIIPTKRGRGRPPKSSYATPASQAQTSSALISGGQLQTDDILEMETWEMAPGRIRETRSAKPENIAYSKSYLSTNHTVSVCEDVGFRIDTITSGGTLRFGRNADEQTRLCSLASGKVRVKIGDKPEFAIGPHGMFKVRPGVECTVQNWMYIDAVLHVTLLSGFPS</sequence>
<feature type="compositionally biased region" description="Low complexity" evidence="1">
    <location>
        <begin position="508"/>
        <end position="522"/>
    </location>
</feature>
<comment type="caution">
    <text evidence="2">The sequence shown here is derived from an EMBL/GenBank/DDBJ whole genome shotgun (WGS) entry which is preliminary data.</text>
</comment>
<evidence type="ECO:0000313" key="2">
    <source>
        <dbReference type="EMBL" id="KAK3938231.1"/>
    </source>
</evidence>
<feature type="compositionally biased region" description="Polar residues" evidence="1">
    <location>
        <begin position="1"/>
        <end position="25"/>
    </location>
</feature>
<feature type="region of interest" description="Disordered" evidence="1">
    <location>
        <begin position="493"/>
        <end position="526"/>
    </location>
</feature>
<accession>A0AAN6N441</accession>
<dbReference type="Pfam" id="PF12511">
    <property type="entry name" value="DUF3716"/>
    <property type="match status" value="2"/>
</dbReference>
<feature type="region of interest" description="Disordered" evidence="1">
    <location>
        <begin position="438"/>
        <end position="471"/>
    </location>
</feature>
<reference evidence="3" key="1">
    <citation type="journal article" date="2023" name="Mol. Phylogenet. Evol.">
        <title>Genome-scale phylogeny and comparative genomics of the fungal order Sordariales.</title>
        <authorList>
            <person name="Hensen N."/>
            <person name="Bonometti L."/>
            <person name="Westerberg I."/>
            <person name="Brannstrom I.O."/>
            <person name="Guillou S."/>
            <person name="Cros-Aarteil S."/>
            <person name="Calhoun S."/>
            <person name="Haridas S."/>
            <person name="Kuo A."/>
            <person name="Mondo S."/>
            <person name="Pangilinan J."/>
            <person name="Riley R."/>
            <person name="LaButti K."/>
            <person name="Andreopoulos B."/>
            <person name="Lipzen A."/>
            <person name="Chen C."/>
            <person name="Yan M."/>
            <person name="Daum C."/>
            <person name="Ng V."/>
            <person name="Clum A."/>
            <person name="Steindorff A."/>
            <person name="Ohm R.A."/>
            <person name="Martin F."/>
            <person name="Silar P."/>
            <person name="Natvig D.O."/>
            <person name="Lalanne C."/>
            <person name="Gautier V."/>
            <person name="Ament-Velasquez S.L."/>
            <person name="Kruys A."/>
            <person name="Hutchinson M.I."/>
            <person name="Powell A.J."/>
            <person name="Barry K."/>
            <person name="Miller A.N."/>
            <person name="Grigoriev I.V."/>
            <person name="Debuchy R."/>
            <person name="Gladieux P."/>
            <person name="Hiltunen Thoren M."/>
            <person name="Johannesson H."/>
        </authorList>
    </citation>
    <scope>NUCLEOTIDE SEQUENCE [LARGE SCALE GENOMIC DNA]</scope>
    <source>
        <strain evidence="3">CBS 340.73</strain>
    </source>
</reference>
<organism evidence="2 3">
    <name type="scientific">Diplogelasinospora grovesii</name>
    <dbReference type="NCBI Taxonomy" id="303347"/>
    <lineage>
        <taxon>Eukaryota</taxon>
        <taxon>Fungi</taxon>
        <taxon>Dikarya</taxon>
        <taxon>Ascomycota</taxon>
        <taxon>Pezizomycotina</taxon>
        <taxon>Sordariomycetes</taxon>
        <taxon>Sordariomycetidae</taxon>
        <taxon>Sordariales</taxon>
        <taxon>Diplogelasinosporaceae</taxon>
        <taxon>Diplogelasinospora</taxon>
    </lineage>
</organism>
<evidence type="ECO:0000256" key="1">
    <source>
        <dbReference type="SAM" id="MobiDB-lite"/>
    </source>
</evidence>
<proteinExistence type="predicted"/>
<keyword evidence="3" id="KW-1185">Reference proteome</keyword>
<feature type="region of interest" description="Disordered" evidence="1">
    <location>
        <begin position="1"/>
        <end position="102"/>
    </location>
</feature>